<dbReference type="PRINTS" id="PR00789">
    <property type="entry name" value="OSIALOPTASE"/>
</dbReference>
<dbReference type="EMBL" id="DSRT01000141">
    <property type="protein sequence ID" value="HGW29794.1"/>
    <property type="molecule type" value="Genomic_DNA"/>
</dbReference>
<dbReference type="PANTHER" id="PTHR11735:SF6">
    <property type="entry name" value="TRNA N6-ADENOSINE THREONYLCARBAMOYLTRANSFERASE, MITOCHONDRIAL"/>
    <property type="match status" value="1"/>
</dbReference>
<dbReference type="CDD" id="cd24133">
    <property type="entry name" value="ASKHA_NBD_TsaD_bac"/>
    <property type="match status" value="1"/>
</dbReference>
<dbReference type="InterPro" id="IPR017860">
    <property type="entry name" value="Peptidase_M22_CS"/>
</dbReference>
<feature type="binding site" evidence="6">
    <location>
        <position position="111"/>
    </location>
    <ligand>
        <name>Fe cation</name>
        <dbReference type="ChEBI" id="CHEBI:24875"/>
    </ligand>
</feature>
<gene>
    <name evidence="6 8" type="primary">tsaD</name>
    <name evidence="8" type="ORF">ENR63_02640</name>
</gene>
<comment type="similarity">
    <text evidence="6">Belongs to the KAE1 / TsaD family.</text>
</comment>
<keyword evidence="6" id="KW-0963">Cytoplasm</keyword>
<dbReference type="GO" id="GO:0005506">
    <property type="term" value="F:iron ion binding"/>
    <property type="evidence" value="ECO:0007669"/>
    <property type="project" value="UniProtKB-UniRule"/>
</dbReference>
<dbReference type="HAMAP" id="MF_01445">
    <property type="entry name" value="TsaD"/>
    <property type="match status" value="1"/>
</dbReference>
<keyword evidence="2 6" id="KW-0819">tRNA processing</keyword>
<dbReference type="InterPro" id="IPR017861">
    <property type="entry name" value="KAE1/TsaD"/>
</dbReference>
<evidence type="ECO:0000256" key="5">
    <source>
        <dbReference type="ARBA" id="ARBA00048117"/>
    </source>
</evidence>
<dbReference type="AlphaFoldDB" id="A0A7C4XGQ4"/>
<keyword evidence="3 6" id="KW-0479">Metal-binding</keyword>
<accession>A0A7C4XGQ4</accession>
<comment type="caution">
    <text evidence="6">Lacks conserved residue(s) required for the propagation of feature annotation.</text>
</comment>
<feature type="binding site" evidence="6">
    <location>
        <begin position="135"/>
        <end position="139"/>
    </location>
    <ligand>
        <name>substrate</name>
    </ligand>
</feature>
<comment type="catalytic activity">
    <reaction evidence="5 6">
        <text>L-threonylcarbamoyladenylate + adenosine(37) in tRNA = N(6)-L-threonylcarbamoyladenosine(37) in tRNA + AMP + H(+)</text>
        <dbReference type="Rhea" id="RHEA:37059"/>
        <dbReference type="Rhea" id="RHEA-COMP:10162"/>
        <dbReference type="Rhea" id="RHEA-COMP:10163"/>
        <dbReference type="ChEBI" id="CHEBI:15378"/>
        <dbReference type="ChEBI" id="CHEBI:73682"/>
        <dbReference type="ChEBI" id="CHEBI:74411"/>
        <dbReference type="ChEBI" id="CHEBI:74418"/>
        <dbReference type="ChEBI" id="CHEBI:456215"/>
        <dbReference type="EC" id="2.3.1.234"/>
    </reaction>
</comment>
<dbReference type="GO" id="GO:0002949">
    <property type="term" value="P:tRNA threonylcarbamoyladenosine modification"/>
    <property type="evidence" value="ECO:0007669"/>
    <property type="project" value="UniProtKB-UniRule"/>
</dbReference>
<dbReference type="InterPro" id="IPR043129">
    <property type="entry name" value="ATPase_NBD"/>
</dbReference>
<protein>
    <recommendedName>
        <fullName evidence="6">tRNA N6-adenosine threonylcarbamoyltransferase</fullName>
        <ecNumber evidence="6">2.3.1.234</ecNumber>
    </recommendedName>
    <alternativeName>
        <fullName evidence="6">N6-L-threonylcarbamoyladenine synthase</fullName>
        <shortName evidence="6">t(6)A synthase</shortName>
    </alternativeName>
    <alternativeName>
        <fullName evidence="6">t(6)A37 threonylcarbamoyladenosine biosynthesis protein TsaD</fullName>
    </alternativeName>
    <alternativeName>
        <fullName evidence="6">tRNA threonylcarbamoyladenosine biosynthesis protein TsaD</fullName>
    </alternativeName>
</protein>
<dbReference type="EC" id="2.3.1.234" evidence="6"/>
<feature type="binding site" evidence="6">
    <location>
        <position position="168"/>
    </location>
    <ligand>
        <name>substrate</name>
    </ligand>
</feature>
<organism evidence="8">
    <name type="scientific">candidate division WWE3 bacterium</name>
    <dbReference type="NCBI Taxonomy" id="2053526"/>
    <lineage>
        <taxon>Bacteria</taxon>
        <taxon>Katanobacteria</taxon>
    </lineage>
</organism>
<comment type="caution">
    <text evidence="8">The sequence shown here is derived from an EMBL/GenBank/DDBJ whole genome shotgun (WGS) entry which is preliminary data.</text>
</comment>
<name>A0A7C4XGQ4_UNCKA</name>
<dbReference type="NCBIfam" id="TIGR03723">
    <property type="entry name" value="T6A_TsaD_YgjD"/>
    <property type="match status" value="1"/>
</dbReference>
<evidence type="ECO:0000256" key="6">
    <source>
        <dbReference type="HAMAP-Rule" id="MF_01445"/>
    </source>
</evidence>
<feature type="binding site" evidence="6">
    <location>
        <position position="115"/>
    </location>
    <ligand>
        <name>Fe cation</name>
        <dbReference type="ChEBI" id="CHEBI:24875"/>
    </ligand>
</feature>
<sequence>MKIFAIETSCDETAAAIVENGATLLSSTLATSKDFHEITGGIVPEVAARKQVEAIVPVIEQTINSSGLKMQEMDAFAVTVGPGLIGSLVVGVAAAKALAFVYNKPLIPVNHLVGHIYANWVDVAEPPKLPALALVISGGHTDLVLMRGHGNLEYLGGTLDDAAGEAFDKTARLLGLKKYLGGAELSKLAASCEKNMLKDKLPRPKIKDEDYDFSFSGLKTAVKRLVESTEIEKEVGGAELFAKSLAREFEDAVSDVVSTKILRAIKEFNVKSVLIGGGVAANQNLRSVLEAKVTTLGVNFHMPPMKYCTDNAVYIASAAFFNNDPYPLDKINANPSLGIVG</sequence>
<evidence type="ECO:0000313" key="8">
    <source>
        <dbReference type="EMBL" id="HGW29794.1"/>
    </source>
</evidence>
<dbReference type="NCBIfam" id="TIGR00329">
    <property type="entry name" value="gcp_kae1"/>
    <property type="match status" value="1"/>
</dbReference>
<keyword evidence="1 6" id="KW-0808">Transferase</keyword>
<feature type="domain" description="Gcp-like" evidence="7">
    <location>
        <begin position="24"/>
        <end position="316"/>
    </location>
</feature>
<evidence type="ECO:0000256" key="3">
    <source>
        <dbReference type="ARBA" id="ARBA00022723"/>
    </source>
</evidence>
<evidence type="ECO:0000256" key="2">
    <source>
        <dbReference type="ARBA" id="ARBA00022694"/>
    </source>
</evidence>
<dbReference type="GO" id="GO:0005737">
    <property type="term" value="C:cytoplasm"/>
    <property type="evidence" value="ECO:0007669"/>
    <property type="project" value="UniProtKB-SubCell"/>
</dbReference>
<dbReference type="InterPro" id="IPR000905">
    <property type="entry name" value="Gcp-like_dom"/>
</dbReference>
<feature type="binding site" evidence="6">
    <location>
        <position position="282"/>
    </location>
    <ligand>
        <name>substrate</name>
    </ligand>
</feature>
<evidence type="ECO:0000256" key="4">
    <source>
        <dbReference type="ARBA" id="ARBA00023315"/>
    </source>
</evidence>
<proteinExistence type="inferred from homology"/>
<dbReference type="GO" id="GO:0061711">
    <property type="term" value="F:tRNA N(6)-L-threonylcarbamoyladenine synthase activity"/>
    <property type="evidence" value="ECO:0007669"/>
    <property type="project" value="UniProtKB-EC"/>
</dbReference>
<dbReference type="PROSITE" id="PS01016">
    <property type="entry name" value="GLYCOPROTEASE"/>
    <property type="match status" value="1"/>
</dbReference>
<comment type="function">
    <text evidence="6">Required for the formation of a threonylcarbamoyl group on adenosine at position 37 (t(6)A37) in tRNAs that read codons beginning with adenine. Is involved in the transfer of the threonylcarbamoyl moiety of threonylcarbamoyl-AMP (TC-AMP) to the N6 group of A37, together with TsaE and TsaB. TsaD likely plays a direct catalytic role in this reaction.</text>
</comment>
<keyword evidence="6" id="KW-0408">Iron</keyword>
<reference evidence="8" key="1">
    <citation type="journal article" date="2020" name="mSystems">
        <title>Genome- and Community-Level Interaction Insights into Carbon Utilization and Element Cycling Functions of Hydrothermarchaeota in Hydrothermal Sediment.</title>
        <authorList>
            <person name="Zhou Z."/>
            <person name="Liu Y."/>
            <person name="Xu W."/>
            <person name="Pan J."/>
            <person name="Luo Z.H."/>
            <person name="Li M."/>
        </authorList>
    </citation>
    <scope>NUCLEOTIDE SEQUENCE [LARGE SCALE GENOMIC DNA]</scope>
    <source>
        <strain evidence="8">SpSt-417</strain>
    </source>
</reference>
<dbReference type="FunFam" id="3.30.420.40:FF:000012">
    <property type="entry name" value="tRNA N6-adenosine threonylcarbamoyltransferase"/>
    <property type="match status" value="1"/>
</dbReference>
<feature type="binding site" evidence="6">
    <location>
        <position position="310"/>
    </location>
    <ligand>
        <name>Fe cation</name>
        <dbReference type="ChEBI" id="CHEBI:24875"/>
    </ligand>
</feature>
<keyword evidence="4 6" id="KW-0012">Acyltransferase</keyword>
<dbReference type="SUPFAM" id="SSF53067">
    <property type="entry name" value="Actin-like ATPase domain"/>
    <property type="match status" value="2"/>
</dbReference>
<evidence type="ECO:0000259" key="7">
    <source>
        <dbReference type="Pfam" id="PF00814"/>
    </source>
</evidence>
<dbReference type="PANTHER" id="PTHR11735">
    <property type="entry name" value="TRNA N6-ADENOSINE THREONYLCARBAMOYLTRANSFERASE"/>
    <property type="match status" value="1"/>
</dbReference>
<comment type="subcellular location">
    <subcellularLocation>
        <location evidence="6">Cytoplasm</location>
    </subcellularLocation>
</comment>
<evidence type="ECO:0000256" key="1">
    <source>
        <dbReference type="ARBA" id="ARBA00022679"/>
    </source>
</evidence>
<dbReference type="Gene3D" id="3.30.420.40">
    <property type="match status" value="2"/>
</dbReference>
<feature type="binding site" evidence="6">
    <location>
        <position position="182"/>
    </location>
    <ligand>
        <name>substrate</name>
    </ligand>
</feature>
<comment type="cofactor">
    <cofactor evidence="6">
        <name>Fe(2+)</name>
        <dbReference type="ChEBI" id="CHEBI:29033"/>
    </cofactor>
    <text evidence="6">Binds 1 Fe(2+) ion per subunit.</text>
</comment>
<dbReference type="InterPro" id="IPR022450">
    <property type="entry name" value="TsaD"/>
</dbReference>
<dbReference type="Pfam" id="PF00814">
    <property type="entry name" value="TsaD"/>
    <property type="match status" value="1"/>
</dbReference>